<reference evidence="1 2" key="1">
    <citation type="journal article" date="2018" name="Front. Microbiol.">
        <title>An Investigation of an Acute Gastroenteritis Outbreak: Cronobacter sakazakii, a Potential Cause of Food-Borne Illness.</title>
        <authorList>
            <person name="Yong W."/>
            <person name="Guo B."/>
            <person name="Shi X."/>
            <person name="Cheng T."/>
            <person name="Chen M."/>
            <person name="Jiang X."/>
            <person name="Ye Y."/>
            <person name="Wang J."/>
            <person name="Xie G."/>
            <person name="Ding J."/>
        </authorList>
    </citation>
    <scope>NUCLEOTIDE SEQUENCE [LARGE SCALE GENOMIC DNA]</scope>
    <source>
        <strain evidence="1 2">S1</strain>
    </source>
</reference>
<gene>
    <name evidence="1" type="ORF">C3E80_11175</name>
</gene>
<dbReference type="EMBL" id="PQJL01000010">
    <property type="protein sequence ID" value="ROW61006.1"/>
    <property type="molecule type" value="Genomic_DNA"/>
</dbReference>
<organism evidence="1 2">
    <name type="scientific">Cronobacter malonaticus</name>
    <dbReference type="NCBI Taxonomy" id="413503"/>
    <lineage>
        <taxon>Bacteria</taxon>
        <taxon>Pseudomonadati</taxon>
        <taxon>Pseudomonadota</taxon>
        <taxon>Gammaproteobacteria</taxon>
        <taxon>Enterobacterales</taxon>
        <taxon>Enterobacteriaceae</taxon>
        <taxon>Cronobacter</taxon>
    </lineage>
</organism>
<dbReference type="AlphaFoldDB" id="A0A423XW68"/>
<accession>A0A423XW68</accession>
<dbReference type="Proteomes" id="UP000285793">
    <property type="component" value="Unassembled WGS sequence"/>
</dbReference>
<sequence>MVDALRLSPSTSNFIVGRVSSRTRQFPGQTQPITLRLHPLAARVTEHRAAHLHAMFISVTYLQ</sequence>
<evidence type="ECO:0000313" key="2">
    <source>
        <dbReference type="Proteomes" id="UP000285793"/>
    </source>
</evidence>
<protein>
    <submittedName>
        <fullName evidence="1">Uncharacterized protein</fullName>
    </submittedName>
</protein>
<evidence type="ECO:0000313" key="1">
    <source>
        <dbReference type="EMBL" id="ROW61006.1"/>
    </source>
</evidence>
<name>A0A423XW68_9ENTR</name>
<comment type="caution">
    <text evidence="1">The sequence shown here is derived from an EMBL/GenBank/DDBJ whole genome shotgun (WGS) entry which is preliminary data.</text>
</comment>
<proteinExistence type="predicted"/>